<proteinExistence type="predicted"/>
<sequence length="101" mass="11695">MFNIIRVSSILRHHVRIQCSGLAIFFYNIVDLSESALFYFNAHVNRLRDTPSTSGMRLNNIFICSYGSQCFSDNRDILINGVVGNYRFVLLPKQVYEIALW</sequence>
<evidence type="ECO:0000313" key="1">
    <source>
        <dbReference type="EMBL" id="SQC93835.1"/>
    </source>
</evidence>
<organism evidence="1 2">
    <name type="scientific">Cedecea neteri</name>
    <dbReference type="NCBI Taxonomy" id="158822"/>
    <lineage>
        <taxon>Bacteria</taxon>
        <taxon>Pseudomonadati</taxon>
        <taxon>Pseudomonadota</taxon>
        <taxon>Gammaproteobacteria</taxon>
        <taxon>Enterobacterales</taxon>
        <taxon>Enterobacteriaceae</taxon>
        <taxon>Cedecea</taxon>
    </lineage>
</organism>
<name>A0A2X3JGG9_9ENTR</name>
<reference evidence="1 2" key="1">
    <citation type="submission" date="2018-06" db="EMBL/GenBank/DDBJ databases">
        <authorList>
            <consortium name="Pathogen Informatics"/>
            <person name="Doyle S."/>
        </authorList>
    </citation>
    <scope>NUCLEOTIDE SEQUENCE [LARGE SCALE GENOMIC DNA]</scope>
    <source>
        <strain evidence="1 2">NCTC12120</strain>
    </source>
</reference>
<evidence type="ECO:0000313" key="2">
    <source>
        <dbReference type="Proteomes" id="UP000251197"/>
    </source>
</evidence>
<gene>
    <name evidence="1" type="ORF">NCTC12120_06950</name>
</gene>
<protein>
    <submittedName>
        <fullName evidence="1">Uncharacterized protein</fullName>
    </submittedName>
</protein>
<dbReference type="EMBL" id="UAVU01000011">
    <property type="protein sequence ID" value="SQC93835.1"/>
    <property type="molecule type" value="Genomic_DNA"/>
</dbReference>
<dbReference type="Proteomes" id="UP000251197">
    <property type="component" value="Unassembled WGS sequence"/>
</dbReference>
<dbReference type="AlphaFoldDB" id="A0A2X3JGG9"/>
<accession>A0A2X3JGG9</accession>